<feature type="transmembrane region" description="Helical" evidence="2">
    <location>
        <begin position="384"/>
        <end position="405"/>
    </location>
</feature>
<evidence type="ECO:0008006" key="5">
    <source>
        <dbReference type="Google" id="ProtNLM"/>
    </source>
</evidence>
<keyword evidence="2" id="KW-0812">Transmembrane</keyword>
<feature type="transmembrane region" description="Helical" evidence="2">
    <location>
        <begin position="1188"/>
        <end position="1214"/>
    </location>
</feature>
<dbReference type="Proteomes" id="UP001500767">
    <property type="component" value="Unassembled WGS sequence"/>
</dbReference>
<evidence type="ECO:0000313" key="4">
    <source>
        <dbReference type="Proteomes" id="UP001500767"/>
    </source>
</evidence>
<accession>A0ABP6WQT1</accession>
<sequence>MSLLTRLSLVNRLVVALLSIAVVIFGIVAITSLKQELIPSTQAPQAVVNATYPGTSPQIVADEVADPIEQAVRSVTGVTKVSSSSTTGSTNITVEWDYGNDDDKVLADIQNAINSVKSTLPDEVVTNVQAGSTDDIPVLQLAVASDLSLEKLGPLVEDRVVNKLEAVDGVRTVQVTGEDTTRIEITTKASQLEKYDLTVAGVTQSVQSQLTALPAGTSYDGDSALSVEVGSAPDSVKSVAALPIATEKHGAKRLDDLATVKVSAIERTSISRADGRPALGLVVLKSSDADAVAVSHAVTDLTPELARDLGNNATFTTVFDQSPLIEESLHDLAVEGALGLGFAVLIILVFLLSVRSTLITAISIPLSLLIAMVGLWAADYSLNLFTLAALTVAVGRVVDDSIVVIENIKRRTGHTRRPSMDDIVAAVKEVGGAVTASTLTTVAVFIPVATVSGSTGELFRPFAVTVAIALVASLFVALTIVPLLAYWFMRGKKTADGNPAAVADEAEHVTRLQRGYLPLLTFSLRHPIVVLGVAVAILAGTVGATSFLKTDFLGSFGDDRALLVTQTLPAGLRLEASAKAAEQVETALSSNSDVKNYQATVGQPGSPNVVQYYITLGDTVDAEAATDNLRSSLAETPDGGDIVVQPGSAAYSSNDLTVTISGDDEKTLRTASDELLTLVKQVPQLTDVTSNLADERPLLRVAINRTRAAELGFTQAEIGSAVSTALQGSKAGTITLNSDTTDVVIRTHAPDATPKQIAALELPISQLQQQLAVDKASDALDARADDLTERGDALSDRSDALSDQQKDLADRQKAAGEEQQDKANAKAQDGKNDLLDSRDDARDAVSKAKKALSKARGIDVGEPPAYVPPDPTNPAIGAAYLVALQTYQGKVAGKQNAIAQAEAGVKQAEAGVDQLDDQVKSTNEQLADSAEQQAQSDEFSNEGDRLSDEGDALQDEQKSLQDEQKDLADDQKDLADLKARPITVGDVAKVRTEDAPSTVRREDGKQAVTITGTPGGTDLGAVNTALTAKVAEFSPPPGVQVVQGGASADQAKAFSQLGLAMGLAIVLVFIIMVATFKSLVQPLILLVAIPFAATGALGGLLVTGTPLGVPAMIGLLMLIGIVVTNAIVLIDLINHYRLRGEDPLTAIIDGARLRLRPIIMTAAATVFALLPMGLGLTGAGGGFIGKPLAVVVIGGLVSSTLLTLLLVPVLYGLVARVAGKKARAQLSPTPPRREEDTPTVVS</sequence>
<feature type="transmembrane region" description="Helical" evidence="2">
    <location>
        <begin position="332"/>
        <end position="351"/>
    </location>
</feature>
<proteinExistence type="predicted"/>
<feature type="compositionally biased region" description="Polar residues" evidence="1">
    <location>
        <begin position="920"/>
        <end position="938"/>
    </location>
</feature>
<dbReference type="Gene3D" id="3.30.2090.10">
    <property type="entry name" value="Multidrug efflux transporter AcrB TolC docking domain, DN and DC subdomains"/>
    <property type="match status" value="3"/>
</dbReference>
<dbReference type="InterPro" id="IPR027463">
    <property type="entry name" value="AcrB_DN_DC_subdom"/>
</dbReference>
<evidence type="ECO:0000313" key="3">
    <source>
        <dbReference type="EMBL" id="GAA3552621.1"/>
    </source>
</evidence>
<dbReference type="Gene3D" id="3.30.70.1320">
    <property type="entry name" value="Multidrug efflux transporter AcrB pore domain like"/>
    <property type="match status" value="1"/>
</dbReference>
<organism evidence="3 4">
    <name type="scientific">Microlunatus spumicola</name>
    <dbReference type="NCBI Taxonomy" id="81499"/>
    <lineage>
        <taxon>Bacteria</taxon>
        <taxon>Bacillati</taxon>
        <taxon>Actinomycetota</taxon>
        <taxon>Actinomycetes</taxon>
        <taxon>Propionibacteriales</taxon>
        <taxon>Propionibacteriaceae</taxon>
        <taxon>Microlunatus</taxon>
    </lineage>
</organism>
<protein>
    <recommendedName>
        <fullName evidence="5">Hydrophobic/amphiphilic exporter-1, HAE1 family</fullName>
    </recommendedName>
</protein>
<dbReference type="PANTHER" id="PTHR32063:SF0">
    <property type="entry name" value="SWARMING MOTILITY PROTEIN SWRC"/>
    <property type="match status" value="1"/>
</dbReference>
<feature type="region of interest" description="Disordered" evidence="1">
    <location>
        <begin position="790"/>
        <end position="866"/>
    </location>
</feature>
<feature type="transmembrane region" description="Helical" evidence="2">
    <location>
        <begin position="462"/>
        <end position="488"/>
    </location>
</feature>
<keyword evidence="2" id="KW-0472">Membrane</keyword>
<feature type="transmembrane region" description="Helical" evidence="2">
    <location>
        <begin position="1155"/>
        <end position="1176"/>
    </location>
</feature>
<dbReference type="PANTHER" id="PTHR32063">
    <property type="match status" value="1"/>
</dbReference>
<reference evidence="4" key="1">
    <citation type="journal article" date="2019" name="Int. J. Syst. Evol. Microbiol.">
        <title>The Global Catalogue of Microorganisms (GCM) 10K type strain sequencing project: providing services to taxonomists for standard genome sequencing and annotation.</title>
        <authorList>
            <consortium name="The Broad Institute Genomics Platform"/>
            <consortium name="The Broad Institute Genome Sequencing Center for Infectious Disease"/>
            <person name="Wu L."/>
            <person name="Ma J."/>
        </authorList>
    </citation>
    <scope>NUCLEOTIDE SEQUENCE [LARGE SCALE GENOMIC DNA]</scope>
    <source>
        <strain evidence="4">JCM 16540</strain>
    </source>
</reference>
<keyword evidence="4" id="KW-1185">Reference proteome</keyword>
<feature type="transmembrane region" description="Helical" evidence="2">
    <location>
        <begin position="426"/>
        <end position="450"/>
    </location>
</feature>
<feature type="transmembrane region" description="Helical" evidence="2">
    <location>
        <begin position="1109"/>
        <end position="1134"/>
    </location>
</feature>
<feature type="transmembrane region" description="Helical" evidence="2">
    <location>
        <begin position="358"/>
        <end position="378"/>
    </location>
</feature>
<feature type="transmembrane region" description="Helical" evidence="2">
    <location>
        <begin position="12"/>
        <end position="33"/>
    </location>
</feature>
<dbReference type="SUPFAM" id="SSF82714">
    <property type="entry name" value="Multidrug efflux transporter AcrB TolC docking domain, DN and DC subdomains"/>
    <property type="match status" value="2"/>
</dbReference>
<dbReference type="SUPFAM" id="SSF82693">
    <property type="entry name" value="Multidrug efflux transporter AcrB pore domain, PN1, PN2, PC1 and PC2 subdomains"/>
    <property type="match status" value="2"/>
</dbReference>
<evidence type="ECO:0000256" key="1">
    <source>
        <dbReference type="SAM" id="MobiDB-lite"/>
    </source>
</evidence>
<feature type="compositionally biased region" description="Basic and acidic residues" evidence="1">
    <location>
        <begin position="790"/>
        <end position="846"/>
    </location>
</feature>
<name>A0ABP6WQT1_9ACTN</name>
<gene>
    <name evidence="3" type="ORF">GCM10022197_04590</name>
</gene>
<dbReference type="Gene3D" id="3.30.70.1440">
    <property type="entry name" value="Multidrug efflux transporter AcrB pore domain"/>
    <property type="match status" value="2"/>
</dbReference>
<keyword evidence="2" id="KW-1133">Transmembrane helix</keyword>
<dbReference type="PRINTS" id="PR00702">
    <property type="entry name" value="ACRIFLAVINRP"/>
</dbReference>
<feature type="region of interest" description="Disordered" evidence="1">
    <location>
        <begin position="918"/>
        <end position="966"/>
    </location>
</feature>
<feature type="compositionally biased region" description="Basic and acidic residues" evidence="1">
    <location>
        <begin position="955"/>
        <end position="966"/>
    </location>
</feature>
<feature type="transmembrane region" description="Helical" evidence="2">
    <location>
        <begin position="1083"/>
        <end position="1103"/>
    </location>
</feature>
<dbReference type="Gene3D" id="3.30.70.1430">
    <property type="entry name" value="Multidrug efflux transporter AcrB pore domain"/>
    <property type="match status" value="2"/>
</dbReference>
<dbReference type="SUPFAM" id="SSF82866">
    <property type="entry name" value="Multidrug efflux transporter AcrB transmembrane domain"/>
    <property type="match status" value="2"/>
</dbReference>
<dbReference type="EMBL" id="BAAAYR010000001">
    <property type="protein sequence ID" value="GAA3552621.1"/>
    <property type="molecule type" value="Genomic_DNA"/>
</dbReference>
<dbReference type="Gene3D" id="1.20.1640.10">
    <property type="entry name" value="Multidrug efflux transporter AcrB transmembrane domain"/>
    <property type="match status" value="3"/>
</dbReference>
<comment type="caution">
    <text evidence="3">The sequence shown here is derived from an EMBL/GenBank/DDBJ whole genome shotgun (WGS) entry which is preliminary data.</text>
</comment>
<feature type="transmembrane region" description="Helical" evidence="2">
    <location>
        <begin position="1057"/>
        <end position="1076"/>
    </location>
</feature>
<dbReference type="Pfam" id="PF00873">
    <property type="entry name" value="ACR_tran"/>
    <property type="match status" value="2"/>
</dbReference>
<dbReference type="RefSeq" id="WP_344740898.1">
    <property type="nucleotide sequence ID" value="NZ_BAAAYR010000001.1"/>
</dbReference>
<feature type="transmembrane region" description="Helical" evidence="2">
    <location>
        <begin position="528"/>
        <end position="548"/>
    </location>
</feature>
<evidence type="ECO:0000256" key="2">
    <source>
        <dbReference type="SAM" id="Phobius"/>
    </source>
</evidence>
<dbReference type="InterPro" id="IPR001036">
    <property type="entry name" value="Acrflvin-R"/>
</dbReference>